<dbReference type="PROSITE" id="PS01102">
    <property type="entry name" value="ZF_DKSA_1"/>
    <property type="match status" value="1"/>
</dbReference>
<comment type="caution">
    <text evidence="7">The sequence shown here is derived from an EMBL/GenBank/DDBJ whole genome shotgun (WGS) entry which is preliminary data.</text>
</comment>
<sequence length="104" mass="11649">MTQTLNDRPDLLRELLARQLDEHTDQLAELTVYSRQRDHGGHDPDTLRRLVEVAQQGIADISEALKRMSEGSYGLCEGCGGAIPTARLEILPSARHCVPCQQRR</sequence>
<dbReference type="InterPro" id="IPR000962">
    <property type="entry name" value="Znf_DskA_TraR"/>
</dbReference>
<protein>
    <submittedName>
        <fullName evidence="7">Conjugal transfer protein TraR</fullName>
    </submittedName>
</protein>
<dbReference type="Pfam" id="PF01258">
    <property type="entry name" value="zf-dskA_traR"/>
    <property type="match status" value="1"/>
</dbReference>
<keyword evidence="2" id="KW-0863">Zinc-finger</keyword>
<dbReference type="PANTHER" id="PTHR33823">
    <property type="entry name" value="RNA POLYMERASE-BINDING TRANSCRIPTION FACTOR DKSA-RELATED"/>
    <property type="match status" value="1"/>
</dbReference>
<name>A0A3A9Y6F9_9ACTN</name>
<evidence type="ECO:0000256" key="3">
    <source>
        <dbReference type="ARBA" id="ARBA00022833"/>
    </source>
</evidence>
<feature type="domain" description="Zinc finger DksA/TraR C4-type" evidence="5">
    <location>
        <begin position="71"/>
        <end position="104"/>
    </location>
</feature>
<evidence type="ECO:0000256" key="1">
    <source>
        <dbReference type="ARBA" id="ARBA00022723"/>
    </source>
</evidence>
<evidence type="ECO:0000313" key="9">
    <source>
        <dbReference type="Proteomes" id="UP000275865"/>
    </source>
</evidence>
<proteinExistence type="predicted"/>
<dbReference type="Proteomes" id="UP000271548">
    <property type="component" value="Unassembled WGS sequence"/>
</dbReference>
<dbReference type="EMBL" id="RAZT01000006">
    <property type="protein sequence ID" value="RKN32233.1"/>
    <property type="molecule type" value="Genomic_DNA"/>
</dbReference>
<evidence type="ECO:0000313" key="8">
    <source>
        <dbReference type="Proteomes" id="UP000271548"/>
    </source>
</evidence>
<keyword evidence="1" id="KW-0479">Metal-binding</keyword>
<dbReference type="AlphaFoldDB" id="A0A3A9Y6F9"/>
<dbReference type="OrthoDB" id="1121111at2"/>
<accession>A0A3A9Y6F9</accession>
<gene>
    <name evidence="7" type="ORF">D7044_13265</name>
    <name evidence="6" type="ORF">D7147_09075</name>
</gene>
<dbReference type="RefSeq" id="WP_120675676.1">
    <property type="nucleotide sequence ID" value="NZ_RAZS01000003.1"/>
</dbReference>
<dbReference type="PANTHER" id="PTHR33823:SF4">
    <property type="entry name" value="GENERAL STRESS PROTEIN 16O"/>
    <property type="match status" value="1"/>
</dbReference>
<dbReference type="InterPro" id="IPR020458">
    <property type="entry name" value="Znf_DskA_TraR_CS"/>
</dbReference>
<dbReference type="SUPFAM" id="SSF57716">
    <property type="entry name" value="Glucocorticoid receptor-like (DNA-binding domain)"/>
    <property type="match status" value="1"/>
</dbReference>
<evidence type="ECO:0000256" key="4">
    <source>
        <dbReference type="PROSITE-ProRule" id="PRU00510"/>
    </source>
</evidence>
<dbReference type="GO" id="GO:0008270">
    <property type="term" value="F:zinc ion binding"/>
    <property type="evidence" value="ECO:0007669"/>
    <property type="project" value="UniProtKB-KW"/>
</dbReference>
<keyword evidence="3" id="KW-0862">Zinc</keyword>
<organism evidence="7 9">
    <name type="scientific">Micromonospora musae</name>
    <dbReference type="NCBI Taxonomy" id="1894970"/>
    <lineage>
        <taxon>Bacteria</taxon>
        <taxon>Bacillati</taxon>
        <taxon>Actinomycetota</taxon>
        <taxon>Actinomycetes</taxon>
        <taxon>Micromonosporales</taxon>
        <taxon>Micromonosporaceae</taxon>
        <taxon>Micromonospora</taxon>
    </lineage>
</organism>
<dbReference type="Proteomes" id="UP000275865">
    <property type="component" value="Unassembled WGS sequence"/>
</dbReference>
<dbReference type="EMBL" id="RAZS01000003">
    <property type="protein sequence ID" value="RKN20955.1"/>
    <property type="molecule type" value="Genomic_DNA"/>
</dbReference>
<evidence type="ECO:0000256" key="2">
    <source>
        <dbReference type="ARBA" id="ARBA00022771"/>
    </source>
</evidence>
<evidence type="ECO:0000313" key="7">
    <source>
        <dbReference type="EMBL" id="RKN32233.1"/>
    </source>
</evidence>
<evidence type="ECO:0000259" key="5">
    <source>
        <dbReference type="Pfam" id="PF01258"/>
    </source>
</evidence>
<dbReference type="Gene3D" id="1.20.120.910">
    <property type="entry name" value="DksA, coiled-coil domain"/>
    <property type="match status" value="1"/>
</dbReference>
<dbReference type="PROSITE" id="PS51128">
    <property type="entry name" value="ZF_DKSA_2"/>
    <property type="match status" value="1"/>
</dbReference>
<evidence type="ECO:0000313" key="6">
    <source>
        <dbReference type="EMBL" id="RKN20955.1"/>
    </source>
</evidence>
<feature type="zinc finger region" description="dksA C4-type" evidence="4">
    <location>
        <begin position="76"/>
        <end position="100"/>
    </location>
</feature>
<keyword evidence="8" id="KW-1185">Reference proteome</keyword>
<reference evidence="8 9" key="1">
    <citation type="submission" date="2018-09" db="EMBL/GenBank/DDBJ databases">
        <title>Micromonospora sp. nov. MS1-9, isolated from a root of Musa sp.</title>
        <authorList>
            <person name="Kuncharoen N."/>
            <person name="Kudo T."/>
            <person name="Ohkuma M."/>
            <person name="Yuki M."/>
            <person name="Tanasupawat S."/>
        </authorList>
    </citation>
    <scope>NUCLEOTIDE SEQUENCE [LARGE SCALE GENOMIC DNA]</scope>
    <source>
        <strain evidence="7 9">MS1-9</strain>
        <strain evidence="6 8">NGC1-4</strain>
    </source>
</reference>